<reference evidence="1 2" key="1">
    <citation type="submission" date="2023-02" db="EMBL/GenBank/DDBJ databases">
        <title>LHISI_Scaffold_Assembly.</title>
        <authorList>
            <person name="Stuart O.P."/>
            <person name="Cleave R."/>
            <person name="Magrath M.J.L."/>
            <person name="Mikheyev A.S."/>
        </authorList>
    </citation>
    <scope>NUCLEOTIDE SEQUENCE [LARGE SCALE GENOMIC DNA]</scope>
    <source>
        <strain evidence="1">Daus_M_001</strain>
        <tissue evidence="1">Leg muscle</tissue>
    </source>
</reference>
<comment type="caution">
    <text evidence="1">The sequence shown here is derived from an EMBL/GenBank/DDBJ whole genome shotgun (WGS) entry which is preliminary data.</text>
</comment>
<gene>
    <name evidence="1" type="ORF">PR048_023619</name>
</gene>
<dbReference type="EMBL" id="JARBHB010000009">
    <property type="protein sequence ID" value="KAJ8875720.1"/>
    <property type="molecule type" value="Genomic_DNA"/>
</dbReference>
<evidence type="ECO:0000313" key="2">
    <source>
        <dbReference type="Proteomes" id="UP001159363"/>
    </source>
</evidence>
<accession>A0ABQ9GUL4</accession>
<keyword evidence="2" id="KW-1185">Reference proteome</keyword>
<proteinExistence type="predicted"/>
<dbReference type="Proteomes" id="UP001159363">
    <property type="component" value="Chromosome 8"/>
</dbReference>
<evidence type="ECO:0000313" key="1">
    <source>
        <dbReference type="EMBL" id="KAJ8875720.1"/>
    </source>
</evidence>
<name>A0ABQ9GUL4_9NEOP</name>
<protein>
    <submittedName>
        <fullName evidence="1">Uncharacterized protein</fullName>
    </submittedName>
</protein>
<sequence length="75" mass="8478">MPTLDIFFKSLSTPQPSAEDFELLDENIVGITETASSRVDFSGPPEWPPLNEENIDLIIRKISAQENLNELDFKN</sequence>
<organism evidence="1 2">
    <name type="scientific">Dryococelus australis</name>
    <dbReference type="NCBI Taxonomy" id="614101"/>
    <lineage>
        <taxon>Eukaryota</taxon>
        <taxon>Metazoa</taxon>
        <taxon>Ecdysozoa</taxon>
        <taxon>Arthropoda</taxon>
        <taxon>Hexapoda</taxon>
        <taxon>Insecta</taxon>
        <taxon>Pterygota</taxon>
        <taxon>Neoptera</taxon>
        <taxon>Polyneoptera</taxon>
        <taxon>Phasmatodea</taxon>
        <taxon>Verophasmatodea</taxon>
        <taxon>Anareolatae</taxon>
        <taxon>Phasmatidae</taxon>
        <taxon>Eurycanthinae</taxon>
        <taxon>Dryococelus</taxon>
    </lineage>
</organism>